<comment type="catalytic activity">
    <reaction evidence="5">
        <text>N-(hexadecanoyl)-sphing-4-enine-1-phosphate(in) = N-(hexadecanoyl)-sphing-4-enine-1-phosphate(out)</text>
        <dbReference type="Rhea" id="RHEA:45680"/>
        <dbReference type="ChEBI" id="CHEBI:72963"/>
    </reaction>
    <physiologicalReaction direction="left-to-right" evidence="5">
        <dbReference type="Rhea" id="RHEA:45681"/>
    </physiologicalReaction>
</comment>
<proteinExistence type="inferred from homology"/>
<comment type="similarity">
    <text evidence="3">Belongs to the GLTP family.</text>
</comment>
<evidence type="ECO:0000256" key="2">
    <source>
        <dbReference type="ARBA" id="ARBA00004509"/>
    </source>
</evidence>
<gene>
    <name evidence="11 12 13" type="primary">GLTPD2</name>
</gene>
<dbReference type="SUPFAM" id="SSF110004">
    <property type="entry name" value="Glycolipid transfer protein, GLTP"/>
    <property type="match status" value="1"/>
</dbReference>
<evidence type="ECO:0000256" key="5">
    <source>
        <dbReference type="ARBA" id="ARBA00036900"/>
    </source>
</evidence>
<protein>
    <recommendedName>
        <fullName evidence="6">Ceramide-1-phosphate transfer protein</fullName>
    </recommendedName>
    <alternativeName>
        <fullName evidence="7">Glycolipid transfer protein domain-containing protein 1</fullName>
    </alternativeName>
</protein>
<evidence type="ECO:0000313" key="12">
    <source>
        <dbReference type="RefSeq" id="XP_030043788.1"/>
    </source>
</evidence>
<dbReference type="GO" id="GO:1902387">
    <property type="term" value="F:ceramide 1-phosphate binding"/>
    <property type="evidence" value="ECO:0007669"/>
    <property type="project" value="TreeGrafter"/>
</dbReference>
<dbReference type="Gene3D" id="1.10.3520.10">
    <property type="entry name" value="Glycolipid transfer protein"/>
    <property type="match status" value="1"/>
</dbReference>
<reference evidence="11 12" key="1">
    <citation type="submission" date="2025-04" db="UniProtKB">
        <authorList>
            <consortium name="RefSeq"/>
        </authorList>
    </citation>
    <scope>IDENTIFICATION</scope>
</reference>
<accession>A0A6P7WTR1</accession>
<dbReference type="InterPro" id="IPR036497">
    <property type="entry name" value="GLTP_sf"/>
</dbReference>
<dbReference type="RefSeq" id="XP_030043787.1">
    <property type="nucleotide sequence ID" value="XM_030187927.1"/>
</dbReference>
<dbReference type="Proteomes" id="UP000515156">
    <property type="component" value="Chromosome 14"/>
</dbReference>
<evidence type="ECO:0000256" key="7">
    <source>
        <dbReference type="ARBA" id="ARBA00042989"/>
    </source>
</evidence>
<dbReference type="AlphaFoldDB" id="A0A6P7WTR1"/>
<evidence type="ECO:0000313" key="13">
    <source>
        <dbReference type="RefSeq" id="XP_030043789.1"/>
    </source>
</evidence>
<dbReference type="KEGG" id="muo:115458102"/>
<evidence type="ECO:0000313" key="11">
    <source>
        <dbReference type="RefSeq" id="XP_030043787.1"/>
    </source>
</evidence>
<evidence type="ECO:0000259" key="9">
    <source>
        <dbReference type="Pfam" id="PF08718"/>
    </source>
</evidence>
<dbReference type="PANTHER" id="PTHR10219:SF19">
    <property type="entry name" value="GLYCOLIPID TRANSFER PROTEIN DOMAIN-CONTAINING PROTEIN 2"/>
    <property type="match status" value="1"/>
</dbReference>
<comment type="function">
    <text evidence="8">Mediates the intracellular transfer of ceramide-1-phosphate (C1P) between organelle membranes and the cell membrane. Required for normal structure of the Golgi stacks. Can bind phosphoceramides with a variety of aliphatic chains, but has a preference for lipids with saturated C16:0 or monounsaturated C18:1 aliphatic chains, and is inefficient with phosphoceramides containing lignoceryl (C24:0). Plays a role in the regulation of the cellular levels of ceramide-1-phosphate, and thereby contributes to the regulation of phospholipase PLA2G4A activity and the release of arachidonic acid. Has no activity with galactosylceramide, lactosylceramide, sphingomyelin, phosphatidylcholine, phosphatidic acid and ceramide. C1P transfer is stimulated by phosphatidylserine in C1P source vesicles. Regulates autophagy and pyroptosis, but not apoptosis.</text>
</comment>
<organism evidence="10 12">
    <name type="scientific">Microcaecilia unicolor</name>
    <dbReference type="NCBI Taxonomy" id="1415580"/>
    <lineage>
        <taxon>Eukaryota</taxon>
        <taxon>Metazoa</taxon>
        <taxon>Chordata</taxon>
        <taxon>Craniata</taxon>
        <taxon>Vertebrata</taxon>
        <taxon>Euteleostomi</taxon>
        <taxon>Amphibia</taxon>
        <taxon>Gymnophiona</taxon>
        <taxon>Siphonopidae</taxon>
        <taxon>Microcaecilia</taxon>
    </lineage>
</organism>
<evidence type="ECO:0000256" key="8">
    <source>
        <dbReference type="ARBA" id="ARBA00057343"/>
    </source>
</evidence>
<dbReference type="RefSeq" id="XP_030043789.1">
    <property type="nucleotide sequence ID" value="XM_030187929.1"/>
</dbReference>
<dbReference type="GO" id="GO:0005829">
    <property type="term" value="C:cytosol"/>
    <property type="evidence" value="ECO:0007669"/>
    <property type="project" value="TreeGrafter"/>
</dbReference>
<dbReference type="InterPro" id="IPR014830">
    <property type="entry name" value="Glycolipid_transfer_prot_dom"/>
</dbReference>
<evidence type="ECO:0000313" key="10">
    <source>
        <dbReference type="Proteomes" id="UP000515156"/>
    </source>
</evidence>
<evidence type="ECO:0000256" key="6">
    <source>
        <dbReference type="ARBA" id="ARBA00039463"/>
    </source>
</evidence>
<dbReference type="GO" id="GO:0005794">
    <property type="term" value="C:Golgi apparatus"/>
    <property type="evidence" value="ECO:0007669"/>
    <property type="project" value="UniProtKB-SubCell"/>
</dbReference>
<dbReference type="GO" id="GO:1902388">
    <property type="term" value="F:ceramide 1-phosphate transfer activity"/>
    <property type="evidence" value="ECO:0007669"/>
    <property type="project" value="TreeGrafter"/>
</dbReference>
<name>A0A6P7WTR1_9AMPH</name>
<dbReference type="OrthoDB" id="116883at2759"/>
<comment type="subcellular location">
    <subcellularLocation>
        <location evidence="1">Golgi apparatus</location>
        <location evidence="1">trans-Golgi network membrane</location>
        <topology evidence="1">Peripheral membrane protein</topology>
    </subcellularLocation>
    <subcellularLocation>
        <location evidence="2">Nucleus outer membrane</location>
        <topology evidence="2">Peripheral membrane protein</topology>
    </subcellularLocation>
</comment>
<evidence type="ECO:0000256" key="4">
    <source>
        <dbReference type="ARBA" id="ARBA00036393"/>
    </source>
</evidence>
<keyword evidence="10" id="KW-1185">Reference proteome</keyword>
<dbReference type="GeneID" id="115458102"/>
<comment type="catalytic activity">
    <reaction evidence="4">
        <text>N-(9Z-octadecenoyl)-sphing-4-enine-1-phosphate(in) = N-(9Z-octadecenoyl)-sphing-4-enine-1-phosphate(out)</text>
        <dbReference type="Rhea" id="RHEA:45688"/>
        <dbReference type="ChEBI" id="CHEBI:85378"/>
    </reaction>
    <physiologicalReaction direction="left-to-right" evidence="4">
        <dbReference type="Rhea" id="RHEA:45689"/>
    </physiologicalReaction>
</comment>
<dbReference type="GO" id="GO:0005640">
    <property type="term" value="C:nuclear outer membrane"/>
    <property type="evidence" value="ECO:0007669"/>
    <property type="project" value="UniProtKB-SubCell"/>
</dbReference>
<dbReference type="PANTHER" id="PTHR10219">
    <property type="entry name" value="GLYCOLIPID TRANSFER PROTEIN-RELATED"/>
    <property type="match status" value="1"/>
</dbReference>
<dbReference type="GO" id="GO:0032691">
    <property type="term" value="P:negative regulation of interleukin-1 beta production"/>
    <property type="evidence" value="ECO:0007669"/>
    <property type="project" value="UniProtKB-ARBA"/>
</dbReference>
<dbReference type="Pfam" id="PF08718">
    <property type="entry name" value="GLTP"/>
    <property type="match status" value="1"/>
</dbReference>
<dbReference type="FunFam" id="1.10.3520.10:FF:000002">
    <property type="entry name" value="Ceramide-1-phosphate transfer protein"/>
    <property type="match status" value="1"/>
</dbReference>
<evidence type="ECO:0000256" key="1">
    <source>
        <dbReference type="ARBA" id="ARBA00004150"/>
    </source>
</evidence>
<dbReference type="RefSeq" id="XP_030043788.1">
    <property type="nucleotide sequence ID" value="XM_030187928.1"/>
</dbReference>
<sequence>MAGVGLSYLRYYKIFVPLATLLVLIYVTCVRLPEVHLSACTENGRPCNEMWSKKERDPEEGKDKEMMTAKVVALVQNVEYTRQCEGMEFQITRVLAAFRSCISEDGQILLKEYLSGWKEFIKFMDSLGMVFGFISQETTTKINIMNVYLAGSSGAEYHTLQSMIKHELDHGLVNFKELPRDQVPSGCRTLLRLHRALKWLEMFLYKLSISTSQDNTGKLCALAYEETLAHHHSWFVRQAAALAFLAMPPRRELLQILCVHKEEEAQFVLSTTAKSIIRVYDLTQRVYEAHGMLELP</sequence>
<evidence type="ECO:0000256" key="3">
    <source>
        <dbReference type="ARBA" id="ARBA00007148"/>
    </source>
</evidence>
<feature type="domain" description="Glycolipid transfer protein" evidence="9">
    <location>
        <begin position="108"/>
        <end position="258"/>
    </location>
</feature>
<dbReference type="CTD" id="388323"/>